<dbReference type="SUPFAM" id="SSF102735">
    <property type="entry name" value="Trigger factor ribosome-binding domain"/>
    <property type="match status" value="1"/>
</dbReference>
<dbReference type="EMBL" id="JATAAI010000006">
    <property type="protein sequence ID" value="KAK1744926.1"/>
    <property type="molecule type" value="Genomic_DNA"/>
</dbReference>
<name>A0AAD9DEQ8_9STRA</name>
<dbReference type="GO" id="GO:0015031">
    <property type="term" value="P:protein transport"/>
    <property type="evidence" value="ECO:0007669"/>
    <property type="project" value="InterPro"/>
</dbReference>
<feature type="region of interest" description="Disordered" evidence="1">
    <location>
        <begin position="196"/>
        <end position="226"/>
    </location>
</feature>
<proteinExistence type="predicted"/>
<evidence type="ECO:0000313" key="3">
    <source>
        <dbReference type="Proteomes" id="UP001224775"/>
    </source>
</evidence>
<sequence length="279" mass="30863">MGFVGSARADCSDGSGGASNMVVDTAENEWMDDGLNIACSRSQIDHEEPAAIGNINSCSYCQRSRFSIYWRSLLSEISCSTTLRAEEWNGEVVNDQDGRIRGCTVTPVSDTEFTVQIDGNEADLGNFGVAVYKKITSDARRQSFQGFRPGTIPPHLLPTYRAFAMDEVAREATLEAMQQNNIRPFEAARSDITFEQVSIPPKPQKKKKKSKKKKNKVEVVVEEQQEEPAWQTFDDMQGALKGGWEPGQSFSFVATKCKGQQLKDPNMDASESLAALKNN</sequence>
<comment type="caution">
    <text evidence="2">The sequence shown here is derived from an EMBL/GenBank/DDBJ whole genome shotgun (WGS) entry which is preliminary data.</text>
</comment>
<dbReference type="GO" id="GO:0006457">
    <property type="term" value="P:protein folding"/>
    <property type="evidence" value="ECO:0007669"/>
    <property type="project" value="InterPro"/>
</dbReference>
<protein>
    <submittedName>
        <fullName evidence="2">Uncharacterized protein</fullName>
    </submittedName>
</protein>
<gene>
    <name evidence="2" type="ORF">QTG54_004217</name>
</gene>
<keyword evidence="3" id="KW-1185">Reference proteome</keyword>
<dbReference type="InterPro" id="IPR036611">
    <property type="entry name" value="Trigger_fac_ribosome-bd_sf"/>
</dbReference>
<evidence type="ECO:0000256" key="1">
    <source>
        <dbReference type="SAM" id="MobiDB-lite"/>
    </source>
</evidence>
<reference evidence="2" key="1">
    <citation type="submission" date="2023-06" db="EMBL/GenBank/DDBJ databases">
        <title>Survivors Of The Sea: Transcriptome response of Skeletonema marinoi to long-term dormancy.</title>
        <authorList>
            <person name="Pinder M.I.M."/>
            <person name="Kourtchenko O."/>
            <person name="Robertson E.K."/>
            <person name="Larsson T."/>
            <person name="Maumus F."/>
            <person name="Osuna-Cruz C.M."/>
            <person name="Vancaester E."/>
            <person name="Stenow R."/>
            <person name="Vandepoele K."/>
            <person name="Ploug H."/>
            <person name="Bruchert V."/>
            <person name="Godhe A."/>
            <person name="Topel M."/>
        </authorList>
    </citation>
    <scope>NUCLEOTIDE SEQUENCE</scope>
    <source>
        <strain evidence="2">R05AC</strain>
    </source>
</reference>
<dbReference type="AlphaFoldDB" id="A0AAD9DEQ8"/>
<evidence type="ECO:0000313" key="2">
    <source>
        <dbReference type="EMBL" id="KAK1744926.1"/>
    </source>
</evidence>
<accession>A0AAD9DEQ8</accession>
<organism evidence="2 3">
    <name type="scientific">Skeletonema marinoi</name>
    <dbReference type="NCBI Taxonomy" id="267567"/>
    <lineage>
        <taxon>Eukaryota</taxon>
        <taxon>Sar</taxon>
        <taxon>Stramenopiles</taxon>
        <taxon>Ochrophyta</taxon>
        <taxon>Bacillariophyta</taxon>
        <taxon>Coscinodiscophyceae</taxon>
        <taxon>Thalassiosirophycidae</taxon>
        <taxon>Thalassiosirales</taxon>
        <taxon>Skeletonemataceae</taxon>
        <taxon>Skeletonema</taxon>
        <taxon>Skeletonema marinoi-dohrnii complex</taxon>
    </lineage>
</organism>
<dbReference type="Proteomes" id="UP001224775">
    <property type="component" value="Unassembled WGS sequence"/>
</dbReference>
<feature type="compositionally biased region" description="Basic residues" evidence="1">
    <location>
        <begin position="203"/>
        <end position="215"/>
    </location>
</feature>